<proteinExistence type="predicted"/>
<protein>
    <submittedName>
        <fullName evidence="1">Uncharacterized protein</fullName>
    </submittedName>
</protein>
<organism evidence="1 2">
    <name type="scientific">Araneus ventricosus</name>
    <name type="common">Orbweaver spider</name>
    <name type="synonym">Epeira ventricosa</name>
    <dbReference type="NCBI Taxonomy" id="182803"/>
    <lineage>
        <taxon>Eukaryota</taxon>
        <taxon>Metazoa</taxon>
        <taxon>Ecdysozoa</taxon>
        <taxon>Arthropoda</taxon>
        <taxon>Chelicerata</taxon>
        <taxon>Arachnida</taxon>
        <taxon>Araneae</taxon>
        <taxon>Araneomorphae</taxon>
        <taxon>Entelegynae</taxon>
        <taxon>Araneoidea</taxon>
        <taxon>Araneidae</taxon>
        <taxon>Araneus</taxon>
    </lineage>
</organism>
<comment type="caution">
    <text evidence="1">The sequence shown here is derived from an EMBL/GenBank/DDBJ whole genome shotgun (WGS) entry which is preliminary data.</text>
</comment>
<keyword evidence="2" id="KW-1185">Reference proteome</keyword>
<dbReference type="EMBL" id="BGPR01000003">
    <property type="protein sequence ID" value="GBL73202.1"/>
    <property type="molecule type" value="Genomic_DNA"/>
</dbReference>
<dbReference type="AlphaFoldDB" id="A0A4Y2A0C6"/>
<dbReference type="Proteomes" id="UP000499080">
    <property type="component" value="Unassembled WGS sequence"/>
</dbReference>
<reference evidence="1 2" key="1">
    <citation type="journal article" date="2019" name="Sci. Rep.">
        <title>Orb-weaving spider Araneus ventricosus genome elucidates the spidroin gene catalogue.</title>
        <authorList>
            <person name="Kono N."/>
            <person name="Nakamura H."/>
            <person name="Ohtoshi R."/>
            <person name="Moran D.A.P."/>
            <person name="Shinohara A."/>
            <person name="Yoshida Y."/>
            <person name="Fujiwara M."/>
            <person name="Mori M."/>
            <person name="Tomita M."/>
            <person name="Arakawa K."/>
        </authorList>
    </citation>
    <scope>NUCLEOTIDE SEQUENCE [LARGE SCALE GENOMIC DNA]</scope>
</reference>
<sequence length="139" mass="15744">MVDVQKKTRYGKFLLSLKLCSNCLSFLEFRPRFALFLAVGTERIDMARGLVSAPGVSSVVAVNSSHIKEARRRHCIRPFDRCRDICKATRHTNGMSVRIPPTTAHKCEPRATRSLDKPYAVGTRLKTILKILKNPDIYI</sequence>
<gene>
    <name evidence="1" type="ORF">AVEN_159267_1</name>
</gene>
<accession>A0A4Y2A0C6</accession>
<evidence type="ECO:0000313" key="1">
    <source>
        <dbReference type="EMBL" id="GBL73202.1"/>
    </source>
</evidence>
<evidence type="ECO:0000313" key="2">
    <source>
        <dbReference type="Proteomes" id="UP000499080"/>
    </source>
</evidence>
<name>A0A4Y2A0C6_ARAVE</name>